<dbReference type="Gene3D" id="3.30.470.20">
    <property type="entry name" value="ATP-grasp fold, B domain"/>
    <property type="match status" value="1"/>
</dbReference>
<dbReference type="InterPro" id="IPR011764">
    <property type="entry name" value="Biotin_carboxylation_dom"/>
</dbReference>
<dbReference type="GO" id="GO:0005524">
    <property type="term" value="F:ATP binding"/>
    <property type="evidence" value="ECO:0007669"/>
    <property type="project" value="UniProtKB-KW"/>
</dbReference>
<protein>
    <recommendedName>
        <fullName evidence="4">Biotin carboxylation domain-containing protein</fullName>
    </recommendedName>
</protein>
<dbReference type="InterPro" id="IPR005482">
    <property type="entry name" value="Biotin_COase_C"/>
</dbReference>
<dbReference type="EMBL" id="UINC01080655">
    <property type="protein sequence ID" value="SVC23789.1"/>
    <property type="molecule type" value="Genomic_DNA"/>
</dbReference>
<feature type="domain" description="Biotin carboxylation" evidence="4">
    <location>
        <begin position="1"/>
        <end position="78"/>
    </location>
</feature>
<proteinExistence type="predicted"/>
<evidence type="ECO:0000256" key="3">
    <source>
        <dbReference type="ARBA" id="ARBA00022840"/>
    </source>
</evidence>
<keyword evidence="1" id="KW-0436">Ligase</keyword>
<evidence type="ECO:0000313" key="5">
    <source>
        <dbReference type="EMBL" id="SVC23789.1"/>
    </source>
</evidence>
<evidence type="ECO:0000259" key="4">
    <source>
        <dbReference type="PROSITE" id="PS50979"/>
    </source>
</evidence>
<keyword evidence="3" id="KW-0067">ATP-binding</keyword>
<dbReference type="InterPro" id="IPR011054">
    <property type="entry name" value="Rudment_hybrid_motif"/>
</dbReference>
<reference evidence="5" key="1">
    <citation type="submission" date="2018-05" db="EMBL/GenBank/DDBJ databases">
        <authorList>
            <person name="Lanie J.A."/>
            <person name="Ng W.-L."/>
            <person name="Kazmierczak K.M."/>
            <person name="Andrzejewski T.M."/>
            <person name="Davidsen T.M."/>
            <person name="Wayne K.J."/>
            <person name="Tettelin H."/>
            <person name="Glass J.I."/>
            <person name="Rusch D."/>
            <person name="Podicherti R."/>
            <person name="Tsui H.-C.T."/>
            <person name="Winkler M.E."/>
        </authorList>
    </citation>
    <scope>NUCLEOTIDE SEQUENCE</scope>
</reference>
<gene>
    <name evidence="5" type="ORF">METZ01_LOCUS276643</name>
</gene>
<dbReference type="AlphaFoldDB" id="A0A382KHT1"/>
<accession>A0A382KHT1</accession>
<name>A0A382KHT1_9ZZZZ</name>
<dbReference type="SUPFAM" id="SSF51246">
    <property type="entry name" value="Rudiment single hybrid motif"/>
    <property type="match status" value="1"/>
</dbReference>
<dbReference type="SMART" id="SM00878">
    <property type="entry name" value="Biotin_carb_C"/>
    <property type="match status" value="1"/>
</dbReference>
<evidence type="ECO:0000256" key="2">
    <source>
        <dbReference type="ARBA" id="ARBA00022741"/>
    </source>
</evidence>
<keyword evidence="2" id="KW-0547">Nucleotide-binding</keyword>
<dbReference type="GO" id="GO:0016874">
    <property type="term" value="F:ligase activity"/>
    <property type="evidence" value="ECO:0007669"/>
    <property type="project" value="UniProtKB-KW"/>
</dbReference>
<dbReference type="PANTHER" id="PTHR48095:SF2">
    <property type="entry name" value="BIOTIN CARBOXYLASE, CHLOROPLASTIC"/>
    <property type="match status" value="1"/>
</dbReference>
<dbReference type="InterPro" id="IPR051602">
    <property type="entry name" value="ACC_Biotin_Carboxylase"/>
</dbReference>
<organism evidence="5">
    <name type="scientific">marine metagenome</name>
    <dbReference type="NCBI Taxonomy" id="408172"/>
    <lineage>
        <taxon>unclassified sequences</taxon>
        <taxon>metagenomes</taxon>
        <taxon>ecological metagenomes</taxon>
    </lineage>
</organism>
<evidence type="ECO:0000256" key="1">
    <source>
        <dbReference type="ARBA" id="ARBA00022598"/>
    </source>
</evidence>
<feature type="non-terminal residue" evidence="5">
    <location>
        <position position="1"/>
    </location>
</feature>
<dbReference type="Pfam" id="PF02785">
    <property type="entry name" value="Biotin_carb_C"/>
    <property type="match status" value="1"/>
</dbReference>
<sequence length="78" mass="9049">LDTHIYSGYVVSPYYDSLVGKLIAYGKDRSESIARMRRALAEFEIDGIHTTIPLHTRILRNSRFLKADIYTNFLESRI</sequence>
<dbReference type="PROSITE" id="PS50979">
    <property type="entry name" value="BC"/>
    <property type="match status" value="1"/>
</dbReference>
<dbReference type="PANTHER" id="PTHR48095">
    <property type="entry name" value="PYRUVATE CARBOXYLASE SUBUNIT A"/>
    <property type="match status" value="1"/>
</dbReference>